<dbReference type="Gene3D" id="3.40.50.720">
    <property type="entry name" value="NAD(P)-binding Rossmann-like Domain"/>
    <property type="match status" value="1"/>
</dbReference>
<evidence type="ECO:0000256" key="3">
    <source>
        <dbReference type="ARBA" id="ARBA00023002"/>
    </source>
</evidence>
<protein>
    <recommendedName>
        <fullName evidence="4">NmrA-like domain-containing protein</fullName>
    </recommendedName>
</protein>
<comment type="similarity">
    <text evidence="1">Belongs to the NmrA-type oxidoreductase family. Isoflavone reductase subfamily.</text>
</comment>
<dbReference type="EMBL" id="JASUXU010000018">
    <property type="protein sequence ID" value="KAK0321983.1"/>
    <property type="molecule type" value="Genomic_DNA"/>
</dbReference>
<dbReference type="InterPro" id="IPR051609">
    <property type="entry name" value="NmrA/Isoflavone_reductase-like"/>
</dbReference>
<reference evidence="5" key="1">
    <citation type="submission" date="2021-12" db="EMBL/GenBank/DDBJ databases">
        <title>Black yeast isolated from Biological Soil Crust.</title>
        <authorList>
            <person name="Kurbessoian T."/>
        </authorList>
    </citation>
    <scope>NUCLEOTIDE SEQUENCE</scope>
    <source>
        <strain evidence="5">CCFEE 5208</strain>
    </source>
</reference>
<dbReference type="Gene3D" id="3.90.25.10">
    <property type="entry name" value="UDP-galactose 4-epimerase, domain 1"/>
    <property type="match status" value="1"/>
</dbReference>
<dbReference type="AlphaFoldDB" id="A0AAN6FTD4"/>
<feature type="domain" description="NmrA-like" evidence="4">
    <location>
        <begin position="44"/>
        <end position="251"/>
    </location>
</feature>
<evidence type="ECO:0000313" key="6">
    <source>
        <dbReference type="Proteomes" id="UP001168146"/>
    </source>
</evidence>
<dbReference type="GO" id="GO:0016491">
    <property type="term" value="F:oxidoreductase activity"/>
    <property type="evidence" value="ECO:0007669"/>
    <property type="project" value="UniProtKB-KW"/>
</dbReference>
<comment type="caution">
    <text evidence="5">The sequence shown here is derived from an EMBL/GenBank/DDBJ whole genome shotgun (WGS) entry which is preliminary data.</text>
</comment>
<sequence length="355" mass="38497">MVTVALAGAASGFGLTMLRTFLHINSKSTTPYKFVLLSRSDKPELAALGIEVRPVDYTDHVQLVACLTDVHTVLSVIGGSVEAIKDAQLALLAAAQEAGVKRFAPSEYAGTSNDTIDLYHGKAEVWTAAKAVAQKTGMEVTSFQCGIFMSTFATGTTKPVTEVGKREGAKTGEEDALAGLRPWNFVVNMRAGTADLPGDGTAPIVFTETRDIATFVYHALSLEQWPEVMGMRGDVKSYRDVLCIIERVQGRGFLVKENSMDEMRARAAGDSGKVFYNQVRIALVEGWGEVPDTLNRAFPDVKPVTCVEFMEKWWQGVEVGEASWGEDRSFMWVGLANVRSDISLACCSCTTTVKA</sequence>
<evidence type="ECO:0000256" key="2">
    <source>
        <dbReference type="ARBA" id="ARBA00022857"/>
    </source>
</evidence>
<gene>
    <name evidence="5" type="ORF">LTR82_006956</name>
</gene>
<dbReference type="PANTHER" id="PTHR47706">
    <property type="entry name" value="NMRA-LIKE FAMILY PROTEIN"/>
    <property type="match status" value="1"/>
</dbReference>
<dbReference type="Proteomes" id="UP001168146">
    <property type="component" value="Unassembled WGS sequence"/>
</dbReference>
<keyword evidence="3" id="KW-0560">Oxidoreductase</keyword>
<dbReference type="InterPro" id="IPR008030">
    <property type="entry name" value="NmrA-like"/>
</dbReference>
<dbReference type="Pfam" id="PF05368">
    <property type="entry name" value="NmrA"/>
    <property type="match status" value="1"/>
</dbReference>
<name>A0AAN6FTD4_9PEZI</name>
<organism evidence="5 6">
    <name type="scientific">Friedmanniomyces endolithicus</name>
    <dbReference type="NCBI Taxonomy" id="329885"/>
    <lineage>
        <taxon>Eukaryota</taxon>
        <taxon>Fungi</taxon>
        <taxon>Dikarya</taxon>
        <taxon>Ascomycota</taxon>
        <taxon>Pezizomycotina</taxon>
        <taxon>Dothideomycetes</taxon>
        <taxon>Dothideomycetidae</taxon>
        <taxon>Mycosphaerellales</taxon>
        <taxon>Teratosphaeriaceae</taxon>
        <taxon>Friedmanniomyces</taxon>
    </lineage>
</organism>
<keyword evidence="2" id="KW-0521">NADP</keyword>
<dbReference type="SUPFAM" id="SSF51735">
    <property type="entry name" value="NAD(P)-binding Rossmann-fold domains"/>
    <property type="match status" value="1"/>
</dbReference>
<evidence type="ECO:0000256" key="1">
    <source>
        <dbReference type="ARBA" id="ARBA00005725"/>
    </source>
</evidence>
<evidence type="ECO:0000313" key="5">
    <source>
        <dbReference type="EMBL" id="KAK0321983.1"/>
    </source>
</evidence>
<dbReference type="PANTHER" id="PTHR47706:SF4">
    <property type="entry name" value="NMRA-LIKE DOMAIN-CONTAINING PROTEIN"/>
    <property type="match status" value="1"/>
</dbReference>
<evidence type="ECO:0000259" key="4">
    <source>
        <dbReference type="Pfam" id="PF05368"/>
    </source>
</evidence>
<accession>A0AAN6FTD4</accession>
<dbReference type="InterPro" id="IPR036291">
    <property type="entry name" value="NAD(P)-bd_dom_sf"/>
</dbReference>
<proteinExistence type="inferred from homology"/>